<feature type="compositionally biased region" description="Acidic residues" evidence="1">
    <location>
        <begin position="51"/>
        <end position="73"/>
    </location>
</feature>
<evidence type="ECO:0000313" key="3">
    <source>
        <dbReference type="EMBL" id="KAE8362243.1"/>
    </source>
</evidence>
<feature type="compositionally biased region" description="Basic and acidic residues" evidence="1">
    <location>
        <begin position="20"/>
        <end position="31"/>
    </location>
</feature>
<dbReference type="InterPro" id="IPR039876">
    <property type="entry name" value="HAP28"/>
</dbReference>
<reference evidence="3 4" key="1">
    <citation type="submission" date="2019-04" db="EMBL/GenBank/DDBJ databases">
        <title>Friends and foes A comparative genomics studyof 23 Aspergillus species from section Flavi.</title>
        <authorList>
            <consortium name="DOE Joint Genome Institute"/>
            <person name="Kjaerbolling I."/>
            <person name="Vesth T."/>
            <person name="Frisvad J.C."/>
            <person name="Nybo J.L."/>
            <person name="Theobald S."/>
            <person name="Kildgaard S."/>
            <person name="Isbrandt T."/>
            <person name="Kuo A."/>
            <person name="Sato A."/>
            <person name="Lyhne E.K."/>
            <person name="Kogle M.E."/>
            <person name="Wiebenga A."/>
            <person name="Kun R.S."/>
            <person name="Lubbers R.J."/>
            <person name="Makela M.R."/>
            <person name="Barry K."/>
            <person name="Chovatia M."/>
            <person name="Clum A."/>
            <person name="Daum C."/>
            <person name="Haridas S."/>
            <person name="He G."/>
            <person name="LaButti K."/>
            <person name="Lipzen A."/>
            <person name="Mondo S."/>
            <person name="Riley R."/>
            <person name="Salamov A."/>
            <person name="Simmons B.A."/>
            <person name="Magnuson J.K."/>
            <person name="Henrissat B."/>
            <person name="Mortensen U.H."/>
            <person name="Larsen T.O."/>
            <person name="Devries R.P."/>
            <person name="Grigoriev I.V."/>
            <person name="Machida M."/>
            <person name="Baker S.E."/>
            <person name="Andersen M.R."/>
        </authorList>
    </citation>
    <scope>NUCLEOTIDE SEQUENCE [LARGE SCALE GENOMIC DNA]</scope>
    <source>
        <strain evidence="3 4">CBS 763.97</strain>
    </source>
</reference>
<evidence type="ECO:0000259" key="2">
    <source>
        <dbReference type="Pfam" id="PF10252"/>
    </source>
</evidence>
<feature type="compositionally biased region" description="Polar residues" evidence="1">
    <location>
        <begin position="137"/>
        <end position="146"/>
    </location>
</feature>
<gene>
    <name evidence="3" type="ORF">BDV27DRAFT_20232</name>
</gene>
<feature type="compositionally biased region" description="Basic residues" evidence="1">
    <location>
        <begin position="1"/>
        <end position="19"/>
    </location>
</feature>
<dbReference type="OrthoDB" id="21120at2759"/>
<accession>A0A5N6ZY76</accession>
<keyword evidence="4" id="KW-1185">Reference proteome</keyword>
<evidence type="ECO:0000256" key="1">
    <source>
        <dbReference type="SAM" id="MobiDB-lite"/>
    </source>
</evidence>
<dbReference type="RefSeq" id="XP_031925324.1">
    <property type="nucleotide sequence ID" value="XM_032075993.1"/>
</dbReference>
<keyword evidence="3" id="KW-0808">Transferase</keyword>
<dbReference type="Pfam" id="PF10252">
    <property type="entry name" value="PP28"/>
    <property type="match status" value="1"/>
</dbReference>
<name>A0A5N6ZY76_9EURO</name>
<dbReference type="PANTHER" id="PTHR22055">
    <property type="entry name" value="28 KDA HEAT- AND ACID-STABLE PHOSPHOPROTEIN PDGF-ASSOCIATED PROTEIN"/>
    <property type="match status" value="1"/>
</dbReference>
<evidence type="ECO:0000313" key="4">
    <source>
        <dbReference type="Proteomes" id="UP000326268"/>
    </source>
</evidence>
<feature type="compositionally biased region" description="Basic and acidic residues" evidence="1">
    <location>
        <begin position="148"/>
        <end position="182"/>
    </location>
</feature>
<feature type="domain" description="Casein kinase substrate phosphoprotein PP28" evidence="2">
    <location>
        <begin position="138"/>
        <end position="217"/>
    </location>
</feature>
<dbReference type="Proteomes" id="UP000326268">
    <property type="component" value="Unassembled WGS sequence"/>
</dbReference>
<dbReference type="EMBL" id="ML737710">
    <property type="protein sequence ID" value="KAE8362243.1"/>
    <property type="molecule type" value="Genomic_DNA"/>
</dbReference>
<dbReference type="InterPro" id="IPR019380">
    <property type="entry name" value="Casein_kinase_sb_PP28"/>
</dbReference>
<organism evidence="3 4">
    <name type="scientific">Aspergillus caelatus</name>
    <dbReference type="NCBI Taxonomy" id="61420"/>
    <lineage>
        <taxon>Eukaryota</taxon>
        <taxon>Fungi</taxon>
        <taxon>Dikarya</taxon>
        <taxon>Ascomycota</taxon>
        <taxon>Pezizomycotina</taxon>
        <taxon>Eurotiomycetes</taxon>
        <taxon>Eurotiomycetidae</taxon>
        <taxon>Eurotiales</taxon>
        <taxon>Aspergillaceae</taxon>
        <taxon>Aspergillus</taxon>
        <taxon>Aspergillus subgen. Circumdati</taxon>
    </lineage>
</organism>
<sequence>MAPRGRGKFSKPSRGGGKHFSRDVQPVDKHGNPVGLWREPDDDATASSQEEGGEEEEEEEEEEVSGSEEESSTEEAKPGSSSPAGPEMTREERRAAAKAKKQAAIAKRNQVQPGDLPPSDSESENSRGSDGDEELPSNPNHTAKSRSQLKDSNPDKDMSQLSRREREAIEAQQERERYLKLHAEGKTEEARADLARLAIIRERREAERLRKEAEKEEKAELAKQRAAEIEAKLNVKKKGGPKKK</sequence>
<keyword evidence="3" id="KW-0418">Kinase</keyword>
<feature type="region of interest" description="Disordered" evidence="1">
    <location>
        <begin position="1"/>
        <end position="182"/>
    </location>
</feature>
<dbReference type="GO" id="GO:0016301">
    <property type="term" value="F:kinase activity"/>
    <property type="evidence" value="ECO:0007669"/>
    <property type="project" value="UniProtKB-KW"/>
</dbReference>
<dbReference type="AlphaFoldDB" id="A0A5N6ZY76"/>
<proteinExistence type="predicted"/>
<dbReference type="GeneID" id="43660439"/>
<protein>
    <submittedName>
        <fullName evidence="3">Casein kinase substrate phospho protein PP28-domain-containing protein</fullName>
    </submittedName>
</protein>